<reference evidence="1" key="1">
    <citation type="submission" date="2020-12" db="EMBL/GenBank/DDBJ databases">
        <title>Vagococcus allomyrinae sp. nov. and Enterococcus lavae sp. nov., isolated from the larvae of Allomyrina dichotoma.</title>
        <authorList>
            <person name="Lee S.D."/>
        </authorList>
    </citation>
    <scope>NUCLEOTIDE SEQUENCE</scope>
    <source>
        <strain evidence="1">BWB3-3</strain>
    </source>
</reference>
<comment type="caution">
    <text evidence="1">The sequence shown here is derived from an EMBL/GenBank/DDBJ whole genome shotgun (WGS) entry which is preliminary data.</text>
</comment>
<sequence>MSLREQIESGLFKEAKKGALDLPPDELETLLIECSYDSSNMCFYLFIQYLIFEKNTADLQSIAATLLIISYPHINGAYSLAYKHMKLANDLAPQDPSYKEGLGFFSDIPDDVID</sequence>
<keyword evidence="2" id="KW-1185">Reference proteome</keyword>
<dbReference type="Proteomes" id="UP000674938">
    <property type="component" value="Unassembled WGS sequence"/>
</dbReference>
<gene>
    <name evidence="1" type="ORF">I6N95_22165</name>
</gene>
<accession>A0A940SYT9</accession>
<evidence type="ECO:0000313" key="1">
    <source>
        <dbReference type="EMBL" id="MBP1043738.1"/>
    </source>
</evidence>
<proteinExistence type="predicted"/>
<organism evidence="1 2">
    <name type="scientific">Vagococcus allomyrinae</name>
    <dbReference type="NCBI Taxonomy" id="2794353"/>
    <lineage>
        <taxon>Bacteria</taxon>
        <taxon>Bacillati</taxon>
        <taxon>Bacillota</taxon>
        <taxon>Bacilli</taxon>
        <taxon>Lactobacillales</taxon>
        <taxon>Enterococcaceae</taxon>
        <taxon>Vagococcus</taxon>
    </lineage>
</organism>
<evidence type="ECO:0000313" key="2">
    <source>
        <dbReference type="Proteomes" id="UP000674938"/>
    </source>
</evidence>
<dbReference type="EMBL" id="JAEEGA010000018">
    <property type="protein sequence ID" value="MBP1043738.1"/>
    <property type="molecule type" value="Genomic_DNA"/>
</dbReference>
<dbReference type="AlphaFoldDB" id="A0A940SYT9"/>
<name>A0A940SYT9_9ENTE</name>
<dbReference type="RefSeq" id="WP_209531547.1">
    <property type="nucleotide sequence ID" value="NZ_JAEEGA010000018.1"/>
</dbReference>
<protein>
    <submittedName>
        <fullName evidence="1">Uncharacterized protein</fullName>
    </submittedName>
</protein>